<dbReference type="PROSITE" id="PS00028">
    <property type="entry name" value="ZINC_FINGER_C2H2_1"/>
    <property type="match status" value="2"/>
</dbReference>
<evidence type="ECO:0000313" key="5">
    <source>
        <dbReference type="Proteomes" id="UP001430953"/>
    </source>
</evidence>
<gene>
    <name evidence="4" type="ORF">PUN28_003904</name>
</gene>
<evidence type="ECO:0000259" key="3">
    <source>
        <dbReference type="PROSITE" id="PS50157"/>
    </source>
</evidence>
<dbReference type="SMART" id="SM00355">
    <property type="entry name" value="ZnF_C2H2"/>
    <property type="match status" value="2"/>
</dbReference>
<comment type="caution">
    <text evidence="4">The sequence shown here is derived from an EMBL/GenBank/DDBJ whole genome shotgun (WGS) entry which is preliminary data.</text>
</comment>
<keyword evidence="5" id="KW-1185">Reference proteome</keyword>
<accession>A0AAW2GKT6</accession>
<organism evidence="4 5">
    <name type="scientific">Cardiocondyla obscurior</name>
    <dbReference type="NCBI Taxonomy" id="286306"/>
    <lineage>
        <taxon>Eukaryota</taxon>
        <taxon>Metazoa</taxon>
        <taxon>Ecdysozoa</taxon>
        <taxon>Arthropoda</taxon>
        <taxon>Hexapoda</taxon>
        <taxon>Insecta</taxon>
        <taxon>Pterygota</taxon>
        <taxon>Neoptera</taxon>
        <taxon>Endopterygota</taxon>
        <taxon>Hymenoptera</taxon>
        <taxon>Apocrita</taxon>
        <taxon>Aculeata</taxon>
        <taxon>Formicoidea</taxon>
        <taxon>Formicidae</taxon>
        <taxon>Myrmicinae</taxon>
        <taxon>Cardiocondyla</taxon>
    </lineage>
</organism>
<evidence type="ECO:0000256" key="1">
    <source>
        <dbReference type="PROSITE-ProRule" id="PRU00042"/>
    </source>
</evidence>
<dbReference type="Proteomes" id="UP001430953">
    <property type="component" value="Unassembled WGS sequence"/>
</dbReference>
<name>A0AAW2GKT6_9HYME</name>
<feature type="domain" description="C2H2-type" evidence="3">
    <location>
        <begin position="34"/>
        <end position="62"/>
    </location>
</feature>
<evidence type="ECO:0000313" key="4">
    <source>
        <dbReference type="EMBL" id="KAL0128841.1"/>
    </source>
</evidence>
<keyword evidence="1" id="KW-0862">Zinc</keyword>
<dbReference type="AlphaFoldDB" id="A0AAW2GKT6"/>
<reference evidence="4 5" key="1">
    <citation type="submission" date="2023-03" db="EMBL/GenBank/DDBJ databases">
        <title>High recombination rates correlate with genetic variation in Cardiocondyla obscurior ants.</title>
        <authorList>
            <person name="Errbii M."/>
        </authorList>
    </citation>
    <scope>NUCLEOTIDE SEQUENCE [LARGE SCALE GENOMIC DNA]</scope>
    <source>
        <strain evidence="4">Alpha-2009</strain>
        <tissue evidence="4">Whole body</tissue>
    </source>
</reference>
<keyword evidence="1" id="KW-0863">Zinc-finger</keyword>
<feature type="region of interest" description="Disordered" evidence="2">
    <location>
        <begin position="367"/>
        <end position="391"/>
    </location>
</feature>
<dbReference type="GO" id="GO:0008270">
    <property type="term" value="F:zinc ion binding"/>
    <property type="evidence" value="ECO:0007669"/>
    <property type="project" value="UniProtKB-KW"/>
</dbReference>
<proteinExistence type="predicted"/>
<feature type="domain" description="C2H2-type" evidence="3">
    <location>
        <begin position="76"/>
        <end position="99"/>
    </location>
</feature>
<dbReference type="InterPro" id="IPR013087">
    <property type="entry name" value="Znf_C2H2_type"/>
</dbReference>
<dbReference type="InterPro" id="IPR036236">
    <property type="entry name" value="Znf_C2H2_sf"/>
</dbReference>
<dbReference type="PROSITE" id="PS50157">
    <property type="entry name" value="ZINC_FINGER_C2H2_2"/>
    <property type="match status" value="2"/>
</dbReference>
<feature type="compositionally biased region" description="Basic and acidic residues" evidence="2">
    <location>
        <begin position="269"/>
        <end position="293"/>
    </location>
</feature>
<keyword evidence="1" id="KW-0479">Metal-binding</keyword>
<feature type="region of interest" description="Disordered" evidence="2">
    <location>
        <begin position="263"/>
        <end position="293"/>
    </location>
</feature>
<dbReference type="SUPFAM" id="SSF57667">
    <property type="entry name" value="beta-beta-alpha zinc fingers"/>
    <property type="match status" value="1"/>
</dbReference>
<evidence type="ECO:0000256" key="2">
    <source>
        <dbReference type="SAM" id="MobiDB-lite"/>
    </source>
</evidence>
<sequence>MSKTRAGNVQTNARSVRIPAGVTLRDCSIVIVGSTCKICGRDFKCESDVALHTRWRHNALGPLIDALDQEINPYGQKCDVCEMRFEVSSNLKAHKRLIHKQKIRRGRRIPKETVRVRFKLNGVTTTDVCLDRRYIELEQNSVGYIVDVCTQAPAPLENDRPERKDDCAGNIDWPFPNRVADKSHMQRDIQPDKAANRYIVSKFASTKGDTIGSRTIVVGKSLMEISNTTHKNAIPDSGSPCEEYKKHYLTSLDVTPDVYIKTLSSNVSSRDKENSQRPNERERRSAHHQNEIPFDDKGFLACQSEKFDKASVMFKENSRSSESSQYSIRWSNEVMGAKETAGLASSFIDSMKIIINNEKNYGFDKDAGRRLSPAAPRFHRKPESKTSSNVDDDVQEVLRITRENAQNDINHESPNRVEREMLVQNATTDTFTLPPSLQPSVCPEKCDVTFTNFEPSNYSPLVSVSESDYQFLANSFDKKLGIYLEDLHHYGIRLYNDLPEINNNLEDYAVYAPQDLFETWKQSDESPYTNGLRTNDNEISIVLD</sequence>
<dbReference type="EMBL" id="JADYXP020000003">
    <property type="protein sequence ID" value="KAL0128841.1"/>
    <property type="molecule type" value="Genomic_DNA"/>
</dbReference>
<dbReference type="Gene3D" id="3.30.160.60">
    <property type="entry name" value="Classic Zinc Finger"/>
    <property type="match status" value="1"/>
</dbReference>
<protein>
    <recommendedName>
        <fullName evidence="3">C2H2-type domain-containing protein</fullName>
    </recommendedName>
</protein>